<evidence type="ECO:0000256" key="1">
    <source>
        <dbReference type="SAM" id="Phobius"/>
    </source>
</evidence>
<keyword evidence="1" id="KW-0472">Membrane</keyword>
<reference evidence="2 3" key="1">
    <citation type="submission" date="2023-08" db="EMBL/GenBank/DDBJ databases">
        <title>Rhodoferax potami sp. nov. and Rhodoferax mekongensis sp. nov., isolated from the Mekong River in Thailand.</title>
        <authorList>
            <person name="Kitikhun S."/>
            <person name="Charoenyingcharoen P."/>
            <person name="Siriarchawattana P."/>
            <person name="Likhitrattanapisal S."/>
            <person name="Nilsakha T."/>
            <person name="Chanpet A."/>
            <person name="Rattanawaree P."/>
            <person name="Ingsriswang S."/>
        </authorList>
    </citation>
    <scope>NUCLEOTIDE SEQUENCE [LARGE SCALE GENOMIC DNA]</scope>
    <source>
        <strain evidence="2 3">TBRC 17307</strain>
    </source>
</reference>
<evidence type="ECO:0008006" key="4">
    <source>
        <dbReference type="Google" id="ProtNLM"/>
    </source>
</evidence>
<evidence type="ECO:0000313" key="2">
    <source>
        <dbReference type="EMBL" id="WNO04646.1"/>
    </source>
</evidence>
<keyword evidence="3" id="KW-1185">Reference proteome</keyword>
<organism evidence="2 3">
    <name type="scientific">Rhodoferax mekongensis</name>
    <dbReference type="NCBI Taxonomy" id="3068341"/>
    <lineage>
        <taxon>Bacteria</taxon>
        <taxon>Pseudomonadati</taxon>
        <taxon>Pseudomonadota</taxon>
        <taxon>Betaproteobacteria</taxon>
        <taxon>Burkholderiales</taxon>
        <taxon>Comamonadaceae</taxon>
        <taxon>Rhodoferax</taxon>
    </lineage>
</organism>
<dbReference type="EMBL" id="CP132507">
    <property type="protein sequence ID" value="WNO04646.1"/>
    <property type="molecule type" value="Genomic_DNA"/>
</dbReference>
<accession>A0ABZ0AYH5</accession>
<keyword evidence="1" id="KW-1133">Transmembrane helix</keyword>
<feature type="transmembrane region" description="Helical" evidence="1">
    <location>
        <begin position="144"/>
        <end position="163"/>
    </location>
</feature>
<feature type="transmembrane region" description="Helical" evidence="1">
    <location>
        <begin position="105"/>
        <end position="124"/>
    </location>
</feature>
<feature type="transmembrane region" description="Helical" evidence="1">
    <location>
        <begin position="21"/>
        <end position="40"/>
    </location>
</feature>
<gene>
    <name evidence="2" type="ORF">RAN89_17410</name>
</gene>
<evidence type="ECO:0000313" key="3">
    <source>
        <dbReference type="Proteomes" id="UP001302257"/>
    </source>
</evidence>
<feature type="transmembrane region" description="Helical" evidence="1">
    <location>
        <begin position="175"/>
        <end position="199"/>
    </location>
</feature>
<proteinExistence type="predicted"/>
<name>A0ABZ0AYH5_9BURK</name>
<protein>
    <recommendedName>
        <fullName evidence="4">MASE1 domain-containing protein</fullName>
    </recommendedName>
</protein>
<sequence length="203" mass="22024">MDLRERDTNDKGLIAMIGNDQKYGGLFVSYAAAATLVYYGTYIFNGWFFSSVKIAPYVSLIYLPAAVRMLFALVLGLPAAIGMALGTLLIIYTTQGAWTVVWYEAIPVSIISGFSPLVAVAVGVRWLRLPSDLRGLKPSHLMQFTLLGALCNSIPTNGFYWLAGNLDTPLPAMAQMFVGDVLGTLLVLWLASTVLKVLVPKKG</sequence>
<feature type="transmembrane region" description="Helical" evidence="1">
    <location>
        <begin position="70"/>
        <end position="93"/>
    </location>
</feature>
<dbReference type="Proteomes" id="UP001302257">
    <property type="component" value="Chromosome"/>
</dbReference>
<dbReference type="RefSeq" id="WP_313867478.1">
    <property type="nucleotide sequence ID" value="NZ_CP132507.1"/>
</dbReference>
<keyword evidence="1" id="KW-0812">Transmembrane</keyword>